<dbReference type="AlphaFoldDB" id="A0A1R0XBB6"/>
<evidence type="ECO:0000313" key="2">
    <source>
        <dbReference type="Proteomes" id="UP000187465"/>
    </source>
</evidence>
<organism evidence="1 2">
    <name type="scientific">Paenibacillus odorifer</name>
    <dbReference type="NCBI Taxonomy" id="189426"/>
    <lineage>
        <taxon>Bacteria</taxon>
        <taxon>Bacillati</taxon>
        <taxon>Bacillota</taxon>
        <taxon>Bacilli</taxon>
        <taxon>Bacillales</taxon>
        <taxon>Paenibacillaceae</taxon>
        <taxon>Paenibacillus</taxon>
    </lineage>
</organism>
<gene>
    <name evidence="1" type="ORF">BJP51_16750</name>
</gene>
<dbReference type="RefSeq" id="WP_036681193.1">
    <property type="nucleotide sequence ID" value="NZ_MKQN01000008.1"/>
</dbReference>
<evidence type="ECO:0008006" key="3">
    <source>
        <dbReference type="Google" id="ProtNLM"/>
    </source>
</evidence>
<proteinExistence type="predicted"/>
<accession>A0A1R0XBB6</accession>
<comment type="caution">
    <text evidence="1">The sequence shown here is derived from an EMBL/GenBank/DDBJ whole genome shotgun (WGS) entry which is preliminary data.</text>
</comment>
<dbReference type="Proteomes" id="UP000187465">
    <property type="component" value="Unassembled WGS sequence"/>
</dbReference>
<protein>
    <recommendedName>
        <fullName evidence="3">Phage protein</fullName>
    </recommendedName>
</protein>
<evidence type="ECO:0000313" key="1">
    <source>
        <dbReference type="EMBL" id="OMD32225.1"/>
    </source>
</evidence>
<sequence>MANTNFKQKEITTKAGKTYTLQHPGVRNVTRINDRVKNKHGVNSEEKICDEMFKHVVVQPKVTIDDFEDYGEMVEVANKAFYFVTGTPDPDEVDPEEDNDDK</sequence>
<reference evidence="1 2" key="1">
    <citation type="submission" date="2016-10" db="EMBL/GenBank/DDBJ databases">
        <title>Paenibacillus species isolates.</title>
        <authorList>
            <person name="Beno S.M."/>
        </authorList>
    </citation>
    <scope>NUCLEOTIDE SEQUENCE [LARGE SCALE GENOMIC DNA]</scope>
    <source>
        <strain evidence="1 2">FSL H7-0604</strain>
    </source>
</reference>
<name>A0A1R0XBB6_9BACL</name>
<dbReference type="EMBL" id="MKQP01000018">
    <property type="protein sequence ID" value="OMD32225.1"/>
    <property type="molecule type" value="Genomic_DNA"/>
</dbReference>